<evidence type="ECO:0000259" key="8">
    <source>
        <dbReference type="SMART" id="SM00014"/>
    </source>
</evidence>
<dbReference type="PANTHER" id="PTHR14969">
    <property type="entry name" value="SPHINGOSINE-1-PHOSPHATE PHOSPHOHYDROLASE"/>
    <property type="match status" value="1"/>
</dbReference>
<proteinExistence type="predicted"/>
<protein>
    <submittedName>
        <fullName evidence="9">Phosphatase PAP2 family protein</fullName>
    </submittedName>
</protein>
<feature type="transmembrane region" description="Helical" evidence="7">
    <location>
        <begin position="140"/>
        <end position="159"/>
    </location>
</feature>
<dbReference type="Gene3D" id="1.20.144.10">
    <property type="entry name" value="Phosphatidic acid phosphatase type 2/haloperoxidase"/>
    <property type="match status" value="1"/>
</dbReference>
<comment type="caution">
    <text evidence="9">The sequence shown here is derived from an EMBL/GenBank/DDBJ whole genome shotgun (WGS) entry which is preliminary data.</text>
</comment>
<dbReference type="EMBL" id="JAICBX010000002">
    <property type="protein sequence ID" value="MBW8637762.1"/>
    <property type="molecule type" value="Genomic_DNA"/>
</dbReference>
<keyword evidence="5 7" id="KW-1133">Transmembrane helix</keyword>
<dbReference type="PANTHER" id="PTHR14969:SF62">
    <property type="entry name" value="DECAPRENYLPHOSPHORYL-5-PHOSPHORIBOSE PHOSPHATASE RV3807C-RELATED"/>
    <property type="match status" value="1"/>
</dbReference>
<name>A0AAE3D1C0_9HYPH</name>
<dbReference type="SMART" id="SM00014">
    <property type="entry name" value="acidPPc"/>
    <property type="match status" value="1"/>
</dbReference>
<evidence type="ECO:0000256" key="7">
    <source>
        <dbReference type="SAM" id="Phobius"/>
    </source>
</evidence>
<keyword evidence="6 7" id="KW-0472">Membrane</keyword>
<keyword evidence="4" id="KW-0378">Hydrolase</keyword>
<evidence type="ECO:0000313" key="10">
    <source>
        <dbReference type="Proteomes" id="UP001196509"/>
    </source>
</evidence>
<evidence type="ECO:0000256" key="4">
    <source>
        <dbReference type="ARBA" id="ARBA00022801"/>
    </source>
</evidence>
<reference evidence="9" key="1">
    <citation type="submission" date="2021-08" db="EMBL/GenBank/DDBJ databases">
        <title>Hoeflea bacterium WL0058 sp. nov., isolated from the sediment.</title>
        <authorList>
            <person name="Wang L."/>
            <person name="Zhang D."/>
        </authorList>
    </citation>
    <scope>NUCLEOTIDE SEQUENCE</scope>
    <source>
        <strain evidence="9">WL0058</strain>
    </source>
</reference>
<keyword evidence="10" id="KW-1185">Reference proteome</keyword>
<dbReference type="AlphaFoldDB" id="A0AAE3D1C0"/>
<gene>
    <name evidence="9" type="ORF">K1W69_11240</name>
</gene>
<dbReference type="InterPro" id="IPR000326">
    <property type="entry name" value="PAP2/HPO"/>
</dbReference>
<keyword evidence="2" id="KW-1003">Cell membrane</keyword>
<sequence length="185" mass="19744">MNDAGSDDLPTAPGFLTWLQHLDHQIQLASHSFGRSIPHGAAPDSIAKVLTQLGKPFSYLWLAAGLAFVDPPAAFAVFCLVLASEILNWVLKRRIRRPRPSPKSSTPVETIEGKFAFPSAHAQLSAAVWGWLAASAGSEAAWLPALAVIAAVGWSRLYLRHHYPTDIIAGWTLGAATAAAGLAIF</sequence>
<dbReference type="RefSeq" id="WP_220228444.1">
    <property type="nucleotide sequence ID" value="NZ_JAICBX010000002.1"/>
</dbReference>
<dbReference type="SUPFAM" id="SSF48317">
    <property type="entry name" value="Acid phosphatase/Vanadium-dependent haloperoxidase"/>
    <property type="match status" value="1"/>
</dbReference>
<evidence type="ECO:0000313" key="9">
    <source>
        <dbReference type="EMBL" id="MBW8637762.1"/>
    </source>
</evidence>
<comment type="subcellular location">
    <subcellularLocation>
        <location evidence="1">Cell membrane</location>
        <topology evidence="1">Multi-pass membrane protein</topology>
    </subcellularLocation>
</comment>
<feature type="transmembrane region" description="Helical" evidence="7">
    <location>
        <begin position="59"/>
        <end position="91"/>
    </location>
</feature>
<evidence type="ECO:0000256" key="5">
    <source>
        <dbReference type="ARBA" id="ARBA00022989"/>
    </source>
</evidence>
<keyword evidence="3 7" id="KW-0812">Transmembrane</keyword>
<dbReference type="GO" id="GO:0005886">
    <property type="term" value="C:plasma membrane"/>
    <property type="evidence" value="ECO:0007669"/>
    <property type="project" value="UniProtKB-SubCell"/>
</dbReference>
<accession>A0AAE3D1C0</accession>
<evidence type="ECO:0000256" key="3">
    <source>
        <dbReference type="ARBA" id="ARBA00022692"/>
    </source>
</evidence>
<organism evidence="9 10">
    <name type="scientific">Flavimaribacter sediminis</name>
    <dbReference type="NCBI Taxonomy" id="2865987"/>
    <lineage>
        <taxon>Bacteria</taxon>
        <taxon>Pseudomonadati</taxon>
        <taxon>Pseudomonadota</taxon>
        <taxon>Alphaproteobacteria</taxon>
        <taxon>Hyphomicrobiales</taxon>
        <taxon>Rhizobiaceae</taxon>
        <taxon>Flavimaribacter</taxon>
    </lineage>
</organism>
<dbReference type="InterPro" id="IPR036938">
    <property type="entry name" value="PAP2/HPO_sf"/>
</dbReference>
<dbReference type="Pfam" id="PF01569">
    <property type="entry name" value="PAP2"/>
    <property type="match status" value="1"/>
</dbReference>
<dbReference type="Proteomes" id="UP001196509">
    <property type="component" value="Unassembled WGS sequence"/>
</dbReference>
<feature type="domain" description="Phosphatidic acid phosphatase type 2/haloperoxidase" evidence="8">
    <location>
        <begin position="75"/>
        <end position="182"/>
    </location>
</feature>
<dbReference type="GO" id="GO:0016787">
    <property type="term" value="F:hydrolase activity"/>
    <property type="evidence" value="ECO:0007669"/>
    <property type="project" value="UniProtKB-KW"/>
</dbReference>
<evidence type="ECO:0000256" key="6">
    <source>
        <dbReference type="ARBA" id="ARBA00023136"/>
    </source>
</evidence>
<evidence type="ECO:0000256" key="2">
    <source>
        <dbReference type="ARBA" id="ARBA00022475"/>
    </source>
</evidence>
<feature type="transmembrane region" description="Helical" evidence="7">
    <location>
        <begin position="166"/>
        <end position="184"/>
    </location>
</feature>
<evidence type="ECO:0000256" key="1">
    <source>
        <dbReference type="ARBA" id="ARBA00004651"/>
    </source>
</evidence>